<evidence type="ECO:0000313" key="1">
    <source>
        <dbReference type="EMBL" id="KAE9047998.1"/>
    </source>
</evidence>
<dbReference type="EMBL" id="QXFV01000155">
    <property type="protein sequence ID" value="KAE9047998.1"/>
    <property type="molecule type" value="Genomic_DNA"/>
</dbReference>
<accession>A0A6A3NYZ5</accession>
<proteinExistence type="predicted"/>
<protein>
    <recommendedName>
        <fullName evidence="3">HAT C-terminal dimerisation domain-containing protein</fullName>
    </recommendedName>
</protein>
<sequence>MRSLIYSDLRKRIDASTLEMLMFLMYNKDMWDVYTVEAVRSF</sequence>
<reference evidence="1 2" key="1">
    <citation type="submission" date="2018-09" db="EMBL/GenBank/DDBJ databases">
        <title>Genomic investigation of the strawberry pathogen Phytophthora fragariae indicates pathogenicity is determined by transcriptional variation in three key races.</title>
        <authorList>
            <person name="Adams T.M."/>
            <person name="Armitage A.D."/>
            <person name="Sobczyk M.K."/>
            <person name="Bates H.J."/>
            <person name="Dunwell J.M."/>
            <person name="Nellist C.F."/>
            <person name="Harrison R.J."/>
        </authorList>
    </citation>
    <scope>NUCLEOTIDE SEQUENCE [LARGE SCALE GENOMIC DNA]</scope>
    <source>
        <strain evidence="1 2">SCRP249</strain>
    </source>
</reference>
<dbReference type="Proteomes" id="UP000429607">
    <property type="component" value="Unassembled WGS sequence"/>
</dbReference>
<comment type="caution">
    <text evidence="1">The sequence shown here is derived from an EMBL/GenBank/DDBJ whole genome shotgun (WGS) entry which is preliminary data.</text>
</comment>
<evidence type="ECO:0008006" key="3">
    <source>
        <dbReference type="Google" id="ProtNLM"/>
    </source>
</evidence>
<organism evidence="1 2">
    <name type="scientific">Phytophthora rubi</name>
    <dbReference type="NCBI Taxonomy" id="129364"/>
    <lineage>
        <taxon>Eukaryota</taxon>
        <taxon>Sar</taxon>
        <taxon>Stramenopiles</taxon>
        <taxon>Oomycota</taxon>
        <taxon>Peronosporomycetes</taxon>
        <taxon>Peronosporales</taxon>
        <taxon>Peronosporaceae</taxon>
        <taxon>Phytophthora</taxon>
    </lineage>
</organism>
<gene>
    <name evidence="1" type="ORF">PR001_g3971</name>
</gene>
<evidence type="ECO:0000313" key="2">
    <source>
        <dbReference type="Proteomes" id="UP000429607"/>
    </source>
</evidence>
<name>A0A6A3NYZ5_9STRA</name>
<dbReference type="AlphaFoldDB" id="A0A6A3NYZ5"/>